<dbReference type="RefSeq" id="WP_379273743.1">
    <property type="nucleotide sequence ID" value="NZ_JBHUGT010000024.1"/>
</dbReference>
<dbReference type="SUPFAM" id="SSF160719">
    <property type="entry name" value="gpW/gp25-like"/>
    <property type="match status" value="1"/>
</dbReference>
<accession>A0ABW5QY45</accession>
<evidence type="ECO:0000313" key="3">
    <source>
        <dbReference type="Proteomes" id="UP001597493"/>
    </source>
</evidence>
<dbReference type="EMBL" id="JBHUMY010000012">
    <property type="protein sequence ID" value="MFD2661237.1"/>
    <property type="molecule type" value="Genomic_DNA"/>
</dbReference>
<dbReference type="Gene3D" id="3.10.450.40">
    <property type="match status" value="1"/>
</dbReference>
<evidence type="ECO:0000259" key="1">
    <source>
        <dbReference type="Pfam" id="PF04965"/>
    </source>
</evidence>
<dbReference type="Proteomes" id="UP001597493">
    <property type="component" value="Unassembled WGS sequence"/>
</dbReference>
<protein>
    <submittedName>
        <fullName evidence="2">GPW/gp25 family protein</fullName>
    </submittedName>
</protein>
<comment type="caution">
    <text evidence="2">The sequence shown here is derived from an EMBL/GenBank/DDBJ whole genome shotgun (WGS) entry which is preliminary data.</text>
</comment>
<proteinExistence type="predicted"/>
<keyword evidence="3" id="KW-1185">Reference proteome</keyword>
<sequence length="125" mass="13843">MEQSGSGWPFPVVVDKAGGSLPMTTYEQDVAQAIHIILFTAKGERVMRPDFGCGIHTFVFEETNTSTLGLMESAVRDALVKWEPRIEVEAVDAQSDRSGSGRLTITLRYRIRSTGERYTAVYPVS</sequence>
<dbReference type="InterPro" id="IPR007048">
    <property type="entry name" value="IraD/Gp25-like"/>
</dbReference>
<feature type="domain" description="IraD/Gp25-like" evidence="1">
    <location>
        <begin position="26"/>
        <end position="115"/>
    </location>
</feature>
<dbReference type="Pfam" id="PF04965">
    <property type="entry name" value="GPW_gp25"/>
    <property type="match status" value="1"/>
</dbReference>
<name>A0ABW5QY45_9BACL</name>
<gene>
    <name evidence="2" type="ORF">ACFSW5_13350</name>
</gene>
<organism evidence="2 3">
    <name type="scientific">Paenibacillus thailandensis</name>
    <dbReference type="NCBI Taxonomy" id="393250"/>
    <lineage>
        <taxon>Bacteria</taxon>
        <taxon>Bacillati</taxon>
        <taxon>Bacillota</taxon>
        <taxon>Bacilli</taxon>
        <taxon>Bacillales</taxon>
        <taxon>Paenibacillaceae</taxon>
        <taxon>Paenibacillus</taxon>
    </lineage>
</organism>
<reference evidence="3" key="1">
    <citation type="journal article" date="2019" name="Int. J. Syst. Evol. Microbiol.">
        <title>The Global Catalogue of Microorganisms (GCM) 10K type strain sequencing project: providing services to taxonomists for standard genome sequencing and annotation.</title>
        <authorList>
            <consortium name="The Broad Institute Genomics Platform"/>
            <consortium name="The Broad Institute Genome Sequencing Center for Infectious Disease"/>
            <person name="Wu L."/>
            <person name="Ma J."/>
        </authorList>
    </citation>
    <scope>NUCLEOTIDE SEQUENCE [LARGE SCALE GENOMIC DNA]</scope>
    <source>
        <strain evidence="3">TISTR 1827</strain>
    </source>
</reference>
<evidence type="ECO:0000313" key="2">
    <source>
        <dbReference type="EMBL" id="MFD2661237.1"/>
    </source>
</evidence>